<evidence type="ECO:0000256" key="3">
    <source>
        <dbReference type="ARBA" id="ARBA00022691"/>
    </source>
</evidence>
<dbReference type="GO" id="GO:0032259">
    <property type="term" value="P:methylation"/>
    <property type="evidence" value="ECO:0007669"/>
    <property type="project" value="UniProtKB-KW"/>
</dbReference>
<name>A0A2T3AZ49_AMORE</name>
<dbReference type="EMBL" id="KZ679013">
    <property type="protein sequence ID" value="PSS15292.1"/>
    <property type="molecule type" value="Genomic_DNA"/>
</dbReference>
<proteinExistence type="predicted"/>
<keyword evidence="5" id="KW-0804">Transcription</keyword>
<protein>
    <recommendedName>
        <fullName evidence="11">SET domain-containing protein</fullName>
    </recommendedName>
</protein>
<dbReference type="InterPro" id="IPR048360">
    <property type="entry name" value="Ezh2_CXC_fung"/>
</dbReference>
<keyword evidence="4" id="KW-0805">Transcription regulation</keyword>
<keyword evidence="1" id="KW-0489">Methyltransferase</keyword>
<dbReference type="InParanoid" id="A0A2T3AZ49"/>
<evidence type="ECO:0008006" key="11">
    <source>
        <dbReference type="Google" id="ProtNLM"/>
    </source>
</evidence>
<feature type="domain" description="CXC" evidence="8">
    <location>
        <begin position="458"/>
        <end position="568"/>
    </location>
</feature>
<dbReference type="GO" id="GO:0046976">
    <property type="term" value="F:histone H3K27 methyltransferase activity"/>
    <property type="evidence" value="ECO:0007669"/>
    <property type="project" value="TreeGrafter"/>
</dbReference>
<dbReference type="SUPFAM" id="SSF82199">
    <property type="entry name" value="SET domain"/>
    <property type="match status" value="1"/>
</dbReference>
<evidence type="ECO:0000256" key="5">
    <source>
        <dbReference type="ARBA" id="ARBA00023163"/>
    </source>
</evidence>
<evidence type="ECO:0000256" key="4">
    <source>
        <dbReference type="ARBA" id="ARBA00023015"/>
    </source>
</evidence>
<reference evidence="9 10" key="1">
    <citation type="journal article" date="2018" name="New Phytol.">
        <title>Comparative genomics and transcriptomics depict ericoid mycorrhizal fungi as versatile saprotrophs and plant mutualists.</title>
        <authorList>
            <person name="Martino E."/>
            <person name="Morin E."/>
            <person name="Grelet G.A."/>
            <person name="Kuo A."/>
            <person name="Kohler A."/>
            <person name="Daghino S."/>
            <person name="Barry K.W."/>
            <person name="Cichocki N."/>
            <person name="Clum A."/>
            <person name="Dockter R.B."/>
            <person name="Hainaut M."/>
            <person name="Kuo R.C."/>
            <person name="LaButti K."/>
            <person name="Lindahl B.D."/>
            <person name="Lindquist E.A."/>
            <person name="Lipzen A."/>
            <person name="Khouja H.R."/>
            <person name="Magnuson J."/>
            <person name="Murat C."/>
            <person name="Ohm R.A."/>
            <person name="Singer S.W."/>
            <person name="Spatafora J.W."/>
            <person name="Wang M."/>
            <person name="Veneault-Fourrey C."/>
            <person name="Henrissat B."/>
            <person name="Grigoriev I.V."/>
            <person name="Martin F.M."/>
            <person name="Perotto S."/>
        </authorList>
    </citation>
    <scope>NUCLEOTIDE SEQUENCE [LARGE SCALE GENOMIC DNA]</scope>
    <source>
        <strain evidence="9 10">ATCC 22711</strain>
    </source>
</reference>
<dbReference type="InterPro" id="IPR026489">
    <property type="entry name" value="CXC_dom"/>
</dbReference>
<accession>A0A2T3AZ49</accession>
<dbReference type="Pfam" id="PF21509">
    <property type="entry name" value="Ezh2-like__CXC_fung"/>
    <property type="match status" value="1"/>
</dbReference>
<dbReference type="Gene3D" id="2.170.270.10">
    <property type="entry name" value="SET domain"/>
    <property type="match status" value="1"/>
</dbReference>
<dbReference type="InterPro" id="IPR046341">
    <property type="entry name" value="SET_dom_sf"/>
</dbReference>
<dbReference type="GO" id="GO:0031507">
    <property type="term" value="P:heterochromatin formation"/>
    <property type="evidence" value="ECO:0007669"/>
    <property type="project" value="TreeGrafter"/>
</dbReference>
<keyword evidence="2" id="KW-0808">Transferase</keyword>
<keyword evidence="10" id="KW-1185">Reference proteome</keyword>
<dbReference type="InterPro" id="IPR045318">
    <property type="entry name" value="EZH1/2-like"/>
</dbReference>
<sequence length="821" mass="92435">MLRRGVSNESEQGQNVTVARIEQSLQDLEQMTEDDHAVTVRWLLHDAKKAAKNTDSAFVDKVSPFDSMKPIHLSAGGTVPDGSATVKLESHVNKKSKAGKIRSQLITKIIKSDTARVPKYSFHTTVRRNILTMDDERLRFIPYMGDAEGSKKKNARLIHELEQAYSPKPSTSSRESEWSSQVRACLEASLEKLGLEIGQDKLIQYLLDQGRNRSRDSEIEKRTIHESFELPLEPRERELAKMVSQAFRKVYDRPLEDILLSEEHLKELAERRNSNQDKPGRTPTKSQLSQTDINKMESSAEPCPDRLGTYTTLICLICGAASCQTHGDSARDENAPGYQYVHQPLVTTYQDILRKQDARIAAKAGQPDFSTQVDTPCSSECYLVSRYDDSAYKLPAEDISTIESMVISLRDKKRRACTIAFFMDLPCWKVHSEIKHMEPRSVELPSKNRARQPDWYNNQKKTLKWDWQDMTTAHLHQERCQANPCAHEGPCQKGCPCFDSQLLCESICGCSDDCPRKFTGCPCHSNGIVCVSDSCICIQMNRECGPQCSSCGAIPRINPDNRYQDDLFTTGCQNIHLQRGVSPKLILGESQLEGVGFGLYVGEPVRKGEYLGEYAGEVISFLEADRRGIIYDRKYLSFLFDLNSEWAIDAARLGNKTRFINHADNDKDGLNCEAKIALVNGEHRIKFLALRDIKVGEELLFNYGKKFADKHGLNKKLPKAKEDGKRGVVVGEEALEALDGLNPANRATRGKMTAIRGGHGGGRSRKARKTAPVQGIPVEVEQGADEDSDFAVPQDEDDDDDEDITDRRRKRKITRPLRYTR</sequence>
<evidence type="ECO:0000313" key="9">
    <source>
        <dbReference type="EMBL" id="PSS15292.1"/>
    </source>
</evidence>
<organism evidence="9 10">
    <name type="scientific">Amorphotheca resinae ATCC 22711</name>
    <dbReference type="NCBI Taxonomy" id="857342"/>
    <lineage>
        <taxon>Eukaryota</taxon>
        <taxon>Fungi</taxon>
        <taxon>Dikarya</taxon>
        <taxon>Ascomycota</taxon>
        <taxon>Pezizomycotina</taxon>
        <taxon>Leotiomycetes</taxon>
        <taxon>Helotiales</taxon>
        <taxon>Amorphothecaceae</taxon>
        <taxon>Amorphotheca</taxon>
    </lineage>
</organism>
<evidence type="ECO:0000256" key="1">
    <source>
        <dbReference type="ARBA" id="ARBA00022603"/>
    </source>
</evidence>
<dbReference type="SMART" id="SM00317">
    <property type="entry name" value="SET"/>
    <property type="match status" value="1"/>
</dbReference>
<feature type="region of interest" description="Disordered" evidence="6">
    <location>
        <begin position="744"/>
        <end position="821"/>
    </location>
</feature>
<dbReference type="GeneID" id="36576345"/>
<dbReference type="OrthoDB" id="6141102at2759"/>
<dbReference type="AlphaFoldDB" id="A0A2T3AZ49"/>
<dbReference type="STRING" id="857342.A0A2T3AZ49"/>
<dbReference type="Proteomes" id="UP000241818">
    <property type="component" value="Unassembled WGS sequence"/>
</dbReference>
<dbReference type="InterPro" id="IPR040595">
    <property type="entry name" value="EZH2_N"/>
</dbReference>
<feature type="compositionally biased region" description="Polar residues" evidence="6">
    <location>
        <begin position="283"/>
        <end position="297"/>
    </location>
</feature>
<evidence type="ECO:0000256" key="2">
    <source>
        <dbReference type="ARBA" id="ARBA00022679"/>
    </source>
</evidence>
<feature type="compositionally biased region" description="Basic and acidic residues" evidence="6">
    <location>
        <begin position="269"/>
        <end position="280"/>
    </location>
</feature>
<dbReference type="Pfam" id="PF18601">
    <property type="entry name" value="EZH2_N"/>
    <property type="match status" value="1"/>
</dbReference>
<evidence type="ECO:0000313" key="10">
    <source>
        <dbReference type="Proteomes" id="UP000241818"/>
    </source>
</evidence>
<feature type="domain" description="SET" evidence="7">
    <location>
        <begin position="583"/>
        <end position="704"/>
    </location>
</feature>
<feature type="compositionally biased region" description="Acidic residues" evidence="6">
    <location>
        <begin position="782"/>
        <end position="804"/>
    </location>
</feature>
<keyword evidence="3" id="KW-0949">S-adenosyl-L-methionine</keyword>
<dbReference type="RefSeq" id="XP_024719891.1">
    <property type="nucleotide sequence ID" value="XM_024868264.1"/>
</dbReference>
<feature type="region of interest" description="Disordered" evidence="6">
    <location>
        <begin position="269"/>
        <end position="302"/>
    </location>
</feature>
<dbReference type="GO" id="GO:0003682">
    <property type="term" value="F:chromatin binding"/>
    <property type="evidence" value="ECO:0007669"/>
    <property type="project" value="TreeGrafter"/>
</dbReference>
<dbReference type="PROSITE" id="PS51633">
    <property type="entry name" value="CXC"/>
    <property type="match status" value="1"/>
</dbReference>
<dbReference type="InterPro" id="IPR001214">
    <property type="entry name" value="SET_dom"/>
</dbReference>
<gene>
    <name evidence="9" type="ORF">M430DRAFT_51902</name>
</gene>
<dbReference type="PROSITE" id="PS50280">
    <property type="entry name" value="SET"/>
    <property type="match status" value="1"/>
</dbReference>
<evidence type="ECO:0000259" key="8">
    <source>
        <dbReference type="PROSITE" id="PS51633"/>
    </source>
</evidence>
<feature type="compositionally biased region" description="Basic residues" evidence="6">
    <location>
        <begin position="807"/>
        <end position="821"/>
    </location>
</feature>
<dbReference type="Pfam" id="PF00856">
    <property type="entry name" value="SET"/>
    <property type="match status" value="1"/>
</dbReference>
<dbReference type="PANTHER" id="PTHR45747:SF4">
    <property type="entry name" value="HISTONE-LYSINE N-METHYLTRANSFERASE E(Z)"/>
    <property type="match status" value="1"/>
</dbReference>
<evidence type="ECO:0000259" key="7">
    <source>
        <dbReference type="PROSITE" id="PS50280"/>
    </source>
</evidence>
<dbReference type="PANTHER" id="PTHR45747">
    <property type="entry name" value="HISTONE-LYSINE N-METHYLTRANSFERASE E(Z)"/>
    <property type="match status" value="1"/>
</dbReference>
<evidence type="ECO:0000256" key="6">
    <source>
        <dbReference type="SAM" id="MobiDB-lite"/>
    </source>
</evidence>
<dbReference type="GO" id="GO:0005634">
    <property type="term" value="C:nucleus"/>
    <property type="evidence" value="ECO:0007669"/>
    <property type="project" value="TreeGrafter"/>
</dbReference>